<dbReference type="AlphaFoldDB" id="A0A9D1KL42"/>
<dbReference type="SUPFAM" id="SSF52821">
    <property type="entry name" value="Rhodanese/Cell cycle control phosphatase"/>
    <property type="match status" value="1"/>
</dbReference>
<comment type="caution">
    <text evidence="6">The sequence shown here is derived from an EMBL/GenBank/DDBJ whole genome shotgun (WGS) entry which is preliminary data.</text>
</comment>
<evidence type="ECO:0000256" key="3">
    <source>
        <dbReference type="ARBA" id="ARBA00022840"/>
    </source>
</evidence>
<dbReference type="FunFam" id="3.40.50.720:FF:000033">
    <property type="entry name" value="Adenylyltransferase and sulfurtransferase MOCS3"/>
    <property type="match status" value="1"/>
</dbReference>
<dbReference type="GO" id="GO:0016779">
    <property type="term" value="F:nucleotidyltransferase activity"/>
    <property type="evidence" value="ECO:0007669"/>
    <property type="project" value="UniProtKB-KW"/>
</dbReference>
<evidence type="ECO:0000313" key="7">
    <source>
        <dbReference type="Proteomes" id="UP000886842"/>
    </source>
</evidence>
<dbReference type="PANTHER" id="PTHR10953:SF102">
    <property type="entry name" value="ADENYLYLTRANSFERASE AND SULFURTRANSFERASE MOCS3"/>
    <property type="match status" value="1"/>
</dbReference>
<protein>
    <submittedName>
        <fullName evidence="6">Molybdopterin-synthase adenylyltransferase MoeB</fullName>
    </submittedName>
</protein>
<feature type="region of interest" description="Disordered" evidence="4">
    <location>
        <begin position="269"/>
        <end position="289"/>
    </location>
</feature>
<feature type="domain" description="Rhodanese" evidence="5">
    <location>
        <begin position="306"/>
        <end position="401"/>
    </location>
</feature>
<dbReference type="InterPro" id="IPR035985">
    <property type="entry name" value="Ubiquitin-activating_enz"/>
</dbReference>
<organism evidence="6 7">
    <name type="scientific">Candidatus Avipropionibacterium avicola</name>
    <dbReference type="NCBI Taxonomy" id="2840701"/>
    <lineage>
        <taxon>Bacteria</taxon>
        <taxon>Bacillati</taxon>
        <taxon>Actinomycetota</taxon>
        <taxon>Actinomycetes</taxon>
        <taxon>Propionibacteriales</taxon>
        <taxon>Propionibacteriaceae</taxon>
        <taxon>Propionibacteriaceae incertae sedis</taxon>
        <taxon>Candidatus Avipropionibacterium</taxon>
    </lineage>
</organism>
<keyword evidence="2" id="KW-0547">Nucleotide-binding</keyword>
<reference evidence="6" key="1">
    <citation type="submission" date="2020-10" db="EMBL/GenBank/DDBJ databases">
        <authorList>
            <person name="Gilroy R."/>
        </authorList>
    </citation>
    <scope>NUCLEOTIDE SEQUENCE</scope>
    <source>
        <strain evidence="6">ChiGjej1B1-24693</strain>
    </source>
</reference>
<dbReference type="InterPro" id="IPR001763">
    <property type="entry name" value="Rhodanese-like_dom"/>
</dbReference>
<dbReference type="InterPro" id="IPR036873">
    <property type="entry name" value="Rhodanese-like_dom_sf"/>
</dbReference>
<dbReference type="SUPFAM" id="SSF69572">
    <property type="entry name" value="Activating enzymes of the ubiquitin-like proteins"/>
    <property type="match status" value="1"/>
</dbReference>
<dbReference type="GO" id="GO:0008146">
    <property type="term" value="F:sulfotransferase activity"/>
    <property type="evidence" value="ECO:0007669"/>
    <property type="project" value="TreeGrafter"/>
</dbReference>
<keyword evidence="3" id="KW-0067">ATP-binding</keyword>
<dbReference type="GO" id="GO:0008641">
    <property type="term" value="F:ubiquitin-like modifier activating enzyme activity"/>
    <property type="evidence" value="ECO:0007669"/>
    <property type="project" value="InterPro"/>
</dbReference>
<dbReference type="CDD" id="cd00757">
    <property type="entry name" value="ThiF_MoeB_HesA_family"/>
    <property type="match status" value="1"/>
</dbReference>
<dbReference type="CDD" id="cd00158">
    <property type="entry name" value="RHOD"/>
    <property type="match status" value="1"/>
</dbReference>
<dbReference type="PROSITE" id="PS50206">
    <property type="entry name" value="RHODANESE_3"/>
    <property type="match status" value="1"/>
</dbReference>
<name>A0A9D1KL42_9ACTN</name>
<proteinExistence type="predicted"/>
<dbReference type="Gene3D" id="3.40.50.720">
    <property type="entry name" value="NAD(P)-binding Rossmann-like Domain"/>
    <property type="match status" value="1"/>
</dbReference>
<feature type="compositionally biased region" description="Low complexity" evidence="4">
    <location>
        <begin position="270"/>
        <end position="281"/>
    </location>
</feature>
<evidence type="ECO:0000313" key="6">
    <source>
        <dbReference type="EMBL" id="HIT74220.1"/>
    </source>
</evidence>
<evidence type="ECO:0000256" key="2">
    <source>
        <dbReference type="ARBA" id="ARBA00022741"/>
    </source>
</evidence>
<dbReference type="SMART" id="SM00450">
    <property type="entry name" value="RHOD"/>
    <property type="match status" value="1"/>
</dbReference>
<accession>A0A9D1KL42</accession>
<keyword evidence="1" id="KW-0808">Transferase</keyword>
<dbReference type="InterPro" id="IPR045886">
    <property type="entry name" value="ThiF/MoeB/HesA"/>
</dbReference>
<keyword evidence="6" id="KW-0548">Nucleotidyltransferase</keyword>
<sequence>MALPPLVDPIAELPREQTVRYARHLSLAEFGEQAQRRLANARVLVIGAGGLGAPTLLYLAAAGVGTLGVIDDDLVDESNLQRQVIHGMSDLGRPKVESARDAVAEVNPYVRTELHPYRLDRSNAVELFSGYDLVLDGTDNFATRYLVADACELADKPYVWGSILRFTGQVSVFWASHGPTYRDLFPEPPAPGTVPSCAEGGVLGVLPGAIGTIMATEAIKLITGIGEPLLGRLLVHDALAMTHQVLDLSPDPHRVPVTELVDHEQMCGVAPATSTDPSTDTTQEETMESEITATQLKSWLTEREAGQRNFVLVDVREPFERDINAIDGSVSIPMGQFANGEALGQLDELTDGGEVPVVLYCKVGGRSGRCLEFLHAQGRTDAVHVGGGVDAWIDEVEPHQTRY</sequence>
<evidence type="ECO:0000256" key="4">
    <source>
        <dbReference type="SAM" id="MobiDB-lite"/>
    </source>
</evidence>
<dbReference type="GO" id="GO:0005524">
    <property type="term" value="F:ATP binding"/>
    <property type="evidence" value="ECO:0007669"/>
    <property type="project" value="UniProtKB-KW"/>
</dbReference>
<evidence type="ECO:0000259" key="5">
    <source>
        <dbReference type="PROSITE" id="PS50206"/>
    </source>
</evidence>
<dbReference type="PANTHER" id="PTHR10953">
    <property type="entry name" value="UBIQUITIN-ACTIVATING ENZYME E1"/>
    <property type="match status" value="1"/>
</dbReference>
<dbReference type="Gene3D" id="3.40.250.10">
    <property type="entry name" value="Rhodanese-like domain"/>
    <property type="match status" value="1"/>
</dbReference>
<dbReference type="InterPro" id="IPR000594">
    <property type="entry name" value="ThiF_NAD_FAD-bd"/>
</dbReference>
<dbReference type="Pfam" id="PF00899">
    <property type="entry name" value="ThiF"/>
    <property type="match status" value="1"/>
</dbReference>
<dbReference type="GO" id="GO:0005829">
    <property type="term" value="C:cytosol"/>
    <property type="evidence" value="ECO:0007669"/>
    <property type="project" value="TreeGrafter"/>
</dbReference>
<dbReference type="NCBIfam" id="NF004281">
    <property type="entry name" value="PRK05690.1"/>
    <property type="match status" value="1"/>
</dbReference>
<dbReference type="Pfam" id="PF00581">
    <property type="entry name" value="Rhodanese"/>
    <property type="match status" value="1"/>
</dbReference>
<evidence type="ECO:0000256" key="1">
    <source>
        <dbReference type="ARBA" id="ARBA00022679"/>
    </source>
</evidence>
<dbReference type="Proteomes" id="UP000886842">
    <property type="component" value="Unassembled WGS sequence"/>
</dbReference>
<dbReference type="GO" id="GO:0004792">
    <property type="term" value="F:thiosulfate-cyanide sulfurtransferase activity"/>
    <property type="evidence" value="ECO:0007669"/>
    <property type="project" value="TreeGrafter"/>
</dbReference>
<gene>
    <name evidence="6" type="primary">moeB</name>
    <name evidence="6" type="ORF">IAA98_01370</name>
</gene>
<reference evidence="6" key="2">
    <citation type="journal article" date="2021" name="PeerJ">
        <title>Extensive microbial diversity within the chicken gut microbiome revealed by metagenomics and culture.</title>
        <authorList>
            <person name="Gilroy R."/>
            <person name="Ravi A."/>
            <person name="Getino M."/>
            <person name="Pursley I."/>
            <person name="Horton D.L."/>
            <person name="Alikhan N.F."/>
            <person name="Baker D."/>
            <person name="Gharbi K."/>
            <person name="Hall N."/>
            <person name="Watson M."/>
            <person name="Adriaenssens E.M."/>
            <person name="Foster-Nyarko E."/>
            <person name="Jarju S."/>
            <person name="Secka A."/>
            <person name="Antonio M."/>
            <person name="Oren A."/>
            <person name="Chaudhuri R.R."/>
            <person name="La Ragione R."/>
            <person name="Hildebrand F."/>
            <person name="Pallen M.J."/>
        </authorList>
    </citation>
    <scope>NUCLEOTIDE SEQUENCE</scope>
    <source>
        <strain evidence="6">ChiGjej1B1-24693</strain>
    </source>
</reference>
<dbReference type="EMBL" id="DVLP01000040">
    <property type="protein sequence ID" value="HIT74220.1"/>
    <property type="molecule type" value="Genomic_DNA"/>
</dbReference>